<feature type="transmembrane region" description="Helical" evidence="2">
    <location>
        <begin position="234"/>
        <end position="256"/>
    </location>
</feature>
<feature type="compositionally biased region" description="Basic and acidic residues" evidence="1">
    <location>
        <begin position="387"/>
        <end position="408"/>
    </location>
</feature>
<accession>A0A7W7GTS5</accession>
<comment type="caution">
    <text evidence="3">The sequence shown here is derived from an EMBL/GenBank/DDBJ whole genome shotgun (WGS) entry which is preliminary data.</text>
</comment>
<gene>
    <name evidence="3" type="ORF">BJY16_001622</name>
</gene>
<keyword evidence="4" id="KW-1185">Reference proteome</keyword>
<reference evidence="3 4" key="1">
    <citation type="submission" date="2020-08" db="EMBL/GenBank/DDBJ databases">
        <title>Sequencing the genomes of 1000 actinobacteria strains.</title>
        <authorList>
            <person name="Klenk H.-P."/>
        </authorList>
    </citation>
    <scope>NUCLEOTIDE SEQUENCE [LARGE SCALE GENOMIC DNA]</scope>
    <source>
        <strain evidence="3 4">DSM 45809</strain>
    </source>
</reference>
<dbReference type="EMBL" id="JACHNB010000001">
    <property type="protein sequence ID" value="MBB4738163.1"/>
    <property type="molecule type" value="Genomic_DNA"/>
</dbReference>
<evidence type="ECO:0000256" key="2">
    <source>
        <dbReference type="SAM" id="Phobius"/>
    </source>
</evidence>
<evidence type="ECO:0000256" key="1">
    <source>
        <dbReference type="SAM" id="MobiDB-lite"/>
    </source>
</evidence>
<feature type="transmembrane region" description="Helical" evidence="2">
    <location>
        <begin position="127"/>
        <end position="146"/>
    </location>
</feature>
<feature type="compositionally biased region" description="Pro residues" evidence="1">
    <location>
        <begin position="333"/>
        <end position="354"/>
    </location>
</feature>
<feature type="compositionally biased region" description="Low complexity" evidence="1">
    <location>
        <begin position="308"/>
        <end position="320"/>
    </location>
</feature>
<dbReference type="RefSeq" id="WP_185038472.1">
    <property type="nucleotide sequence ID" value="NZ_BAABFG010000005.1"/>
</dbReference>
<feature type="region of interest" description="Disordered" evidence="1">
    <location>
        <begin position="380"/>
        <end position="479"/>
    </location>
</feature>
<evidence type="ECO:0000313" key="4">
    <source>
        <dbReference type="Proteomes" id="UP000546162"/>
    </source>
</evidence>
<evidence type="ECO:0000313" key="3">
    <source>
        <dbReference type="EMBL" id="MBB4738163.1"/>
    </source>
</evidence>
<dbReference type="AlphaFoldDB" id="A0A7W7GTS5"/>
<sequence>MADKGWTAQTAAAAGTAAGAGAAQLGLGYGLGVIEWPVSTTAADSIWLNSLGWATWITASATVLGAVVAGRLGPDRAGQGRWRVLWRLALAAAAGLGALVSVALVALPARSAAPAPCLFSHSPQLVAVGYALIGLVIGMIVAFWAVSSAPVAANLLGTAAWLWALAIAGVIAELSTGRDLDTYLTSWQFTETGVVARYGGIYWPSALLTLTAAFLIGLIAAWPATRRGDRGLGTATSGAVGPLLVALAFLALSPLLSKSAGPLQSAYLIAPYAVLAGLGGSALIVALGRARQQRIGATPPGNPPELGPAPAATPEESPTAVGMAPPTSRVVPKPAPAPAAPAPAIPAPAAPSPQPEDSTEPAGRRWALFGKRRAEEVFAAEQAAGKISEKAAGKTGEKPAEKPGEKVAAEPAPRPRKPRARVGDDEPAADQAFDPEIAAAARPTKSPAKRAAARKEATPRSTITPPPDNPPVARINPED</sequence>
<feature type="transmembrane region" description="Helical" evidence="2">
    <location>
        <begin position="153"/>
        <end position="172"/>
    </location>
</feature>
<feature type="region of interest" description="Disordered" evidence="1">
    <location>
        <begin position="295"/>
        <end position="362"/>
    </location>
</feature>
<feature type="transmembrane region" description="Helical" evidence="2">
    <location>
        <begin position="84"/>
        <end position="107"/>
    </location>
</feature>
<feature type="transmembrane region" description="Helical" evidence="2">
    <location>
        <begin position="201"/>
        <end position="222"/>
    </location>
</feature>
<proteinExistence type="predicted"/>
<keyword evidence="2" id="KW-0472">Membrane</keyword>
<feature type="transmembrane region" description="Helical" evidence="2">
    <location>
        <begin position="46"/>
        <end position="72"/>
    </location>
</feature>
<keyword evidence="2" id="KW-0812">Transmembrane</keyword>
<name>A0A7W7GTS5_9ACTN</name>
<organism evidence="3 4">
    <name type="scientific">Actinoplanes octamycinicus</name>
    <dbReference type="NCBI Taxonomy" id="135948"/>
    <lineage>
        <taxon>Bacteria</taxon>
        <taxon>Bacillati</taxon>
        <taxon>Actinomycetota</taxon>
        <taxon>Actinomycetes</taxon>
        <taxon>Micromonosporales</taxon>
        <taxon>Micromonosporaceae</taxon>
        <taxon>Actinoplanes</taxon>
    </lineage>
</organism>
<dbReference type="Proteomes" id="UP000546162">
    <property type="component" value="Unassembled WGS sequence"/>
</dbReference>
<protein>
    <submittedName>
        <fullName evidence="3">MFS family permease</fullName>
    </submittedName>
</protein>
<feature type="transmembrane region" description="Helical" evidence="2">
    <location>
        <begin position="268"/>
        <end position="287"/>
    </location>
</feature>
<keyword evidence="2" id="KW-1133">Transmembrane helix</keyword>